<accession>A0A565CDM7</accession>
<evidence type="ECO:0000259" key="1">
    <source>
        <dbReference type="Pfam" id="PF08268"/>
    </source>
</evidence>
<feature type="domain" description="F-box associated beta-propeller type 3" evidence="1">
    <location>
        <begin position="38"/>
        <end position="145"/>
    </location>
</feature>
<dbReference type="PANTHER" id="PTHR31111:SF94">
    <property type="entry name" value="E3 UBIQUITIN-PROTEIN LIGASE SGIP1"/>
    <property type="match status" value="1"/>
</dbReference>
<comment type="caution">
    <text evidence="2">The sequence shown here is derived from an EMBL/GenBank/DDBJ whole genome shotgun (WGS) entry which is preliminary data.</text>
</comment>
<gene>
    <name evidence="2" type="ORF">ANE_LOCUS22055</name>
</gene>
<keyword evidence="3" id="KW-1185">Reference proteome</keyword>
<proteinExistence type="predicted"/>
<dbReference type="PANTHER" id="PTHR31111">
    <property type="entry name" value="BNAA05G37150D PROTEIN-RELATED"/>
    <property type="match status" value="1"/>
</dbReference>
<dbReference type="InterPro" id="IPR013187">
    <property type="entry name" value="F-box-assoc_dom_typ3"/>
</dbReference>
<reference evidence="2" key="1">
    <citation type="submission" date="2019-07" db="EMBL/GenBank/DDBJ databases">
        <authorList>
            <person name="Dittberner H."/>
        </authorList>
    </citation>
    <scope>NUCLEOTIDE SEQUENCE [LARGE SCALE GENOMIC DNA]</scope>
</reference>
<dbReference type="Pfam" id="PF08268">
    <property type="entry name" value="FBA_3"/>
    <property type="match status" value="1"/>
</dbReference>
<dbReference type="EMBL" id="CABITT030000007">
    <property type="protein sequence ID" value="VVB11611.1"/>
    <property type="molecule type" value="Genomic_DNA"/>
</dbReference>
<dbReference type="OrthoDB" id="1113636at2759"/>
<evidence type="ECO:0000313" key="3">
    <source>
        <dbReference type="Proteomes" id="UP000489600"/>
    </source>
</evidence>
<evidence type="ECO:0000313" key="2">
    <source>
        <dbReference type="EMBL" id="VVB11611.1"/>
    </source>
</evidence>
<sequence length="149" mass="16742">MPVKSMARCRGVSKLWSSIIRLPNYNHLFPDKSTYQPRFLFTFVVEESLLFFSLPQPDQLESVNLSLVATHHLTISVKDYSKLCPPVQGLVCSQLTGSDCDYTWALIVNPITGESVTTPKVPMKGMEAEMYFGFDPIDEMFKVLCNLGG</sequence>
<organism evidence="2 3">
    <name type="scientific">Arabis nemorensis</name>
    <dbReference type="NCBI Taxonomy" id="586526"/>
    <lineage>
        <taxon>Eukaryota</taxon>
        <taxon>Viridiplantae</taxon>
        <taxon>Streptophyta</taxon>
        <taxon>Embryophyta</taxon>
        <taxon>Tracheophyta</taxon>
        <taxon>Spermatophyta</taxon>
        <taxon>Magnoliopsida</taxon>
        <taxon>eudicotyledons</taxon>
        <taxon>Gunneridae</taxon>
        <taxon>Pentapetalae</taxon>
        <taxon>rosids</taxon>
        <taxon>malvids</taxon>
        <taxon>Brassicales</taxon>
        <taxon>Brassicaceae</taxon>
        <taxon>Arabideae</taxon>
        <taxon>Arabis</taxon>
    </lineage>
</organism>
<dbReference type="Proteomes" id="UP000489600">
    <property type="component" value="Unassembled WGS sequence"/>
</dbReference>
<protein>
    <recommendedName>
        <fullName evidence="1">F-box associated beta-propeller type 3 domain-containing protein</fullName>
    </recommendedName>
</protein>
<dbReference type="AlphaFoldDB" id="A0A565CDM7"/>
<name>A0A565CDM7_9BRAS</name>